<protein>
    <recommendedName>
        <fullName evidence="8">Letm1 RBD domain-containing protein</fullName>
    </recommendedName>
</protein>
<evidence type="ECO:0000259" key="8">
    <source>
        <dbReference type="Pfam" id="PF07766"/>
    </source>
</evidence>
<evidence type="ECO:0000256" key="7">
    <source>
        <dbReference type="SAM" id="Phobius"/>
    </source>
</evidence>
<proteinExistence type="predicted"/>
<reference evidence="9 10" key="1">
    <citation type="submission" date="2022-01" db="EMBL/GenBank/DDBJ databases">
        <authorList>
            <person name="Xiong W."/>
            <person name="Schranz E."/>
        </authorList>
    </citation>
    <scope>NUCLEOTIDE SEQUENCE [LARGE SCALE GENOMIC DNA]</scope>
</reference>
<name>A0AAU9MM02_9ASTR</name>
<feature type="domain" description="Letm1 RBD" evidence="8">
    <location>
        <begin position="71"/>
        <end position="172"/>
    </location>
</feature>
<evidence type="ECO:0000256" key="6">
    <source>
        <dbReference type="ARBA" id="ARBA00023136"/>
    </source>
</evidence>
<dbReference type="EMBL" id="CAKMRJ010002223">
    <property type="protein sequence ID" value="CAH1426506.1"/>
    <property type="molecule type" value="Genomic_DNA"/>
</dbReference>
<keyword evidence="4 7" id="KW-1133">Transmembrane helix</keyword>
<evidence type="ECO:0000313" key="10">
    <source>
        <dbReference type="Proteomes" id="UP001157418"/>
    </source>
</evidence>
<keyword evidence="10" id="KW-1185">Reference proteome</keyword>
<evidence type="ECO:0000256" key="2">
    <source>
        <dbReference type="ARBA" id="ARBA00022692"/>
    </source>
</evidence>
<evidence type="ECO:0000256" key="4">
    <source>
        <dbReference type="ARBA" id="ARBA00022989"/>
    </source>
</evidence>
<dbReference type="PANTHER" id="PTHR14009:SF31">
    <property type="entry name" value="MITOCHONDRIAL PROTON_CALCIUM EXCHANGER PROTEIN"/>
    <property type="match status" value="1"/>
</dbReference>
<dbReference type="AlphaFoldDB" id="A0AAU9MM02"/>
<accession>A0AAU9MM02</accession>
<dbReference type="InterPro" id="IPR033122">
    <property type="entry name" value="LETM1-like_RBD"/>
</dbReference>
<dbReference type="GO" id="GO:0005743">
    <property type="term" value="C:mitochondrial inner membrane"/>
    <property type="evidence" value="ECO:0007669"/>
    <property type="project" value="UniProtKB-SubCell"/>
</dbReference>
<keyword evidence="2 7" id="KW-0812">Transmembrane</keyword>
<dbReference type="Proteomes" id="UP001157418">
    <property type="component" value="Unassembled WGS sequence"/>
</dbReference>
<comment type="caution">
    <text evidence="9">The sequence shown here is derived from an EMBL/GenBank/DDBJ whole genome shotgun (WGS) entry which is preliminary data.</text>
</comment>
<dbReference type="GO" id="GO:0030003">
    <property type="term" value="P:intracellular monoatomic cation homeostasis"/>
    <property type="evidence" value="ECO:0007669"/>
    <property type="project" value="TreeGrafter"/>
</dbReference>
<keyword evidence="3" id="KW-0999">Mitochondrion inner membrane</keyword>
<comment type="subcellular location">
    <subcellularLocation>
        <location evidence="1">Mitochondrion inner membrane</location>
        <topology evidence="1">Single-pass membrane protein</topology>
    </subcellularLocation>
</comment>
<feature type="domain" description="Letm1 RBD" evidence="8">
    <location>
        <begin position="31"/>
        <end position="70"/>
    </location>
</feature>
<evidence type="ECO:0000256" key="5">
    <source>
        <dbReference type="ARBA" id="ARBA00023128"/>
    </source>
</evidence>
<dbReference type="InterPro" id="IPR044202">
    <property type="entry name" value="LETM1/MDM38-like"/>
</dbReference>
<sequence length="184" mass="21338">MKHYWLGIKLLGADVRINSRMLLKLANEKGLSRKERQQLTRTTVDIFRLVPVAVFIIVPFMEFLLPLFLKEALEKKLNARIEYAKFLQDIFKEKAKEIQNSRSGEVKKTAEDLDKFLSNARTGVVVSKEEVLGFAKLFNDELTLDNISRPRLVIMCKHIGIQPYETVNFRRTTSRTLKESNPIK</sequence>
<feature type="transmembrane region" description="Helical" evidence="7">
    <location>
        <begin position="46"/>
        <end position="69"/>
    </location>
</feature>
<dbReference type="PANTHER" id="PTHR14009">
    <property type="entry name" value="LEUCINE ZIPPER-EF-HAND CONTAINING TRANSMEMBRANE PROTEIN"/>
    <property type="match status" value="1"/>
</dbReference>
<gene>
    <name evidence="9" type="ORF">LVIROSA_LOCUS13580</name>
</gene>
<organism evidence="9 10">
    <name type="scientific">Lactuca virosa</name>
    <dbReference type="NCBI Taxonomy" id="75947"/>
    <lineage>
        <taxon>Eukaryota</taxon>
        <taxon>Viridiplantae</taxon>
        <taxon>Streptophyta</taxon>
        <taxon>Embryophyta</taxon>
        <taxon>Tracheophyta</taxon>
        <taxon>Spermatophyta</taxon>
        <taxon>Magnoliopsida</taxon>
        <taxon>eudicotyledons</taxon>
        <taxon>Gunneridae</taxon>
        <taxon>Pentapetalae</taxon>
        <taxon>asterids</taxon>
        <taxon>campanulids</taxon>
        <taxon>Asterales</taxon>
        <taxon>Asteraceae</taxon>
        <taxon>Cichorioideae</taxon>
        <taxon>Cichorieae</taxon>
        <taxon>Lactucinae</taxon>
        <taxon>Lactuca</taxon>
    </lineage>
</organism>
<keyword evidence="6 7" id="KW-0472">Membrane</keyword>
<evidence type="ECO:0000256" key="1">
    <source>
        <dbReference type="ARBA" id="ARBA00004434"/>
    </source>
</evidence>
<evidence type="ECO:0000313" key="9">
    <source>
        <dbReference type="EMBL" id="CAH1426506.1"/>
    </source>
</evidence>
<dbReference type="Pfam" id="PF07766">
    <property type="entry name" value="LETM1_RBD"/>
    <property type="match status" value="2"/>
</dbReference>
<evidence type="ECO:0000256" key="3">
    <source>
        <dbReference type="ARBA" id="ARBA00022792"/>
    </source>
</evidence>
<keyword evidence="5" id="KW-0496">Mitochondrion</keyword>
<dbReference type="GO" id="GO:0043022">
    <property type="term" value="F:ribosome binding"/>
    <property type="evidence" value="ECO:0007669"/>
    <property type="project" value="InterPro"/>
</dbReference>